<sequence length="148" mass="16301">MAYVIAILPAWLLAAVDWWQSRLLATTIAGAALSCAAALCIGFPFIDPFAVMMAGLVAALPAEVFFWLSNMNEVRMSAYPERQPGMFPETARMFSKKSPQRVKTGNTPIEQRISPWTQKLTLLLMGTRPRHRHHPALLIPAPPATAST</sequence>
<evidence type="ECO:0000313" key="4">
    <source>
        <dbReference type="Proteomes" id="UP000664702"/>
    </source>
</evidence>
<name>A0A939MC74_9BRAD</name>
<accession>A0A939MC74</accession>
<evidence type="ECO:0000313" key="2">
    <source>
        <dbReference type="EMBL" id="MBO1867162.1"/>
    </source>
</evidence>
<dbReference type="Proteomes" id="UP000664702">
    <property type="component" value="Chromosome"/>
</dbReference>
<keyword evidence="1" id="KW-0812">Transmembrane</keyword>
<reference evidence="2" key="1">
    <citation type="submission" date="2021-03" db="EMBL/GenBank/DDBJ databases">
        <title>Whole Genome Sequence of Bradyrhizobium sp. Strain 144S4.</title>
        <authorList>
            <person name="Bromfield E.S.P."/>
            <person name="Cloutier S."/>
        </authorList>
    </citation>
    <scope>NUCLEOTIDE SEQUENCE [LARGE SCALE GENOMIC DNA]</scope>
    <source>
        <strain evidence="2">144S4</strain>
    </source>
</reference>
<proteinExistence type="predicted"/>
<dbReference type="KEGG" id="bban:J4G43_039685"/>
<dbReference type="AlphaFoldDB" id="A0A939MC74"/>
<evidence type="ECO:0000313" key="3">
    <source>
        <dbReference type="EMBL" id="UEM10716.1"/>
    </source>
</evidence>
<dbReference type="RefSeq" id="WP_152620958.1">
    <property type="nucleotide sequence ID" value="NZ_CP086136.1"/>
</dbReference>
<keyword evidence="1" id="KW-1133">Transmembrane helix</keyword>
<evidence type="ECO:0000256" key="1">
    <source>
        <dbReference type="SAM" id="Phobius"/>
    </source>
</evidence>
<keyword evidence="1" id="KW-0472">Membrane</keyword>
<protein>
    <submittedName>
        <fullName evidence="2">Uncharacterized protein</fullName>
    </submittedName>
</protein>
<organism evidence="2">
    <name type="scientific">Bradyrhizobium barranii subsp. barranii</name>
    <dbReference type="NCBI Taxonomy" id="2823807"/>
    <lineage>
        <taxon>Bacteria</taxon>
        <taxon>Pseudomonadati</taxon>
        <taxon>Pseudomonadota</taxon>
        <taxon>Alphaproteobacteria</taxon>
        <taxon>Hyphomicrobiales</taxon>
        <taxon>Nitrobacteraceae</taxon>
        <taxon>Bradyrhizobium</taxon>
        <taxon>Bradyrhizobium barranii</taxon>
    </lineage>
</organism>
<feature type="transmembrane region" description="Helical" evidence="1">
    <location>
        <begin position="50"/>
        <end position="68"/>
    </location>
</feature>
<reference evidence="3 4" key="2">
    <citation type="journal article" date="2022" name="Int. J. Syst. Evol. Microbiol.">
        <title>Strains of Bradyrhizobium barranii sp. nov. associated with legumes native to Canada are symbionts of soybeans and belong to different subspecies (subsp. barranii subsp. nov. and subsp. apii subsp. nov.) and symbiovars (sv. glycinearum and sv. septentrionale).</title>
        <authorList>
            <person name="Bromfield E.S.P."/>
            <person name="Cloutier S."/>
            <person name="Wasai-Hara S."/>
            <person name="Minamisawa K."/>
        </authorList>
    </citation>
    <scope>NUCLEOTIDE SEQUENCE [LARGE SCALE GENOMIC DNA]</scope>
    <source>
        <strain evidence="3 4">144S4</strain>
    </source>
</reference>
<dbReference type="EMBL" id="CP086136">
    <property type="protein sequence ID" value="UEM10716.1"/>
    <property type="molecule type" value="Genomic_DNA"/>
</dbReference>
<gene>
    <name evidence="3" type="ORF">J4G43_039685</name>
    <name evidence="2" type="ORF">J4G43_41595</name>
</gene>
<dbReference type="EMBL" id="JAGEMI010000001">
    <property type="protein sequence ID" value="MBO1867162.1"/>
    <property type="molecule type" value="Genomic_DNA"/>
</dbReference>